<keyword evidence="8" id="KW-1185">Reference proteome</keyword>
<evidence type="ECO:0000313" key="7">
    <source>
        <dbReference type="EMBL" id="WOL11522.1"/>
    </source>
</evidence>
<dbReference type="Proteomes" id="UP001327560">
    <property type="component" value="Chromosome 6"/>
</dbReference>
<dbReference type="InterPro" id="IPR035979">
    <property type="entry name" value="RBD_domain_sf"/>
</dbReference>
<feature type="compositionally biased region" description="Polar residues" evidence="5">
    <location>
        <begin position="934"/>
        <end position="953"/>
    </location>
</feature>
<feature type="region of interest" description="Disordered" evidence="5">
    <location>
        <begin position="1"/>
        <end position="31"/>
    </location>
</feature>
<dbReference type="Gene3D" id="3.30.70.330">
    <property type="match status" value="3"/>
</dbReference>
<dbReference type="InterPro" id="IPR012921">
    <property type="entry name" value="SPOC_C"/>
</dbReference>
<evidence type="ECO:0000259" key="6">
    <source>
        <dbReference type="PROSITE" id="PS50102"/>
    </source>
</evidence>
<evidence type="ECO:0000256" key="4">
    <source>
        <dbReference type="PROSITE-ProRule" id="PRU00176"/>
    </source>
</evidence>
<keyword evidence="3" id="KW-0539">Nucleus</keyword>
<dbReference type="Pfam" id="PF07744">
    <property type="entry name" value="SPOC"/>
    <property type="match status" value="1"/>
</dbReference>
<dbReference type="GO" id="GO:0005634">
    <property type="term" value="C:nucleus"/>
    <property type="evidence" value="ECO:0007669"/>
    <property type="project" value="UniProtKB-SubCell"/>
</dbReference>
<dbReference type="AlphaFoldDB" id="A0AAQ3KT81"/>
<gene>
    <name evidence="7" type="ORF">Cni_G20285</name>
</gene>
<feature type="region of interest" description="Disordered" evidence="5">
    <location>
        <begin position="390"/>
        <end position="425"/>
    </location>
</feature>
<feature type="region of interest" description="Disordered" evidence="5">
    <location>
        <begin position="746"/>
        <end position="765"/>
    </location>
</feature>
<feature type="region of interest" description="Disordered" evidence="5">
    <location>
        <begin position="472"/>
        <end position="497"/>
    </location>
</feature>
<name>A0AAQ3KT81_9LILI</name>
<protein>
    <submittedName>
        <fullName evidence="7">Flowering time control protein FPA</fullName>
    </submittedName>
</protein>
<proteinExistence type="predicted"/>
<comment type="subcellular location">
    <subcellularLocation>
        <location evidence="1">Nucleus</location>
    </subcellularLocation>
</comment>
<dbReference type="PROSITE" id="PS50102">
    <property type="entry name" value="RRM"/>
    <property type="match status" value="3"/>
</dbReference>
<dbReference type="CDD" id="cd00590">
    <property type="entry name" value="RRM_SF"/>
    <property type="match status" value="3"/>
</dbReference>
<feature type="domain" description="RRM" evidence="6">
    <location>
        <begin position="237"/>
        <end position="310"/>
    </location>
</feature>
<dbReference type="GO" id="GO:0003723">
    <property type="term" value="F:RNA binding"/>
    <property type="evidence" value="ECO:0007669"/>
    <property type="project" value="UniProtKB-UniRule"/>
</dbReference>
<dbReference type="InterPro" id="IPR000504">
    <property type="entry name" value="RRM_dom"/>
</dbReference>
<evidence type="ECO:0000256" key="5">
    <source>
        <dbReference type="SAM" id="MobiDB-lite"/>
    </source>
</evidence>
<dbReference type="SMART" id="SM00360">
    <property type="entry name" value="RRM"/>
    <property type="match status" value="3"/>
</dbReference>
<dbReference type="PANTHER" id="PTHR23189">
    <property type="entry name" value="RNA RECOGNITION MOTIF-CONTAINING"/>
    <property type="match status" value="1"/>
</dbReference>
<evidence type="ECO:0000256" key="2">
    <source>
        <dbReference type="ARBA" id="ARBA00022884"/>
    </source>
</evidence>
<dbReference type="EMBL" id="CP136895">
    <property type="protein sequence ID" value="WOL11522.1"/>
    <property type="molecule type" value="Genomic_DNA"/>
</dbReference>
<dbReference type="CDD" id="cd21546">
    <property type="entry name" value="SPOC_FPA-like"/>
    <property type="match status" value="1"/>
</dbReference>
<reference evidence="7 8" key="1">
    <citation type="submission" date="2023-10" db="EMBL/GenBank/DDBJ databases">
        <title>Chromosome-scale genome assembly provides insights into flower coloration mechanisms of Canna indica.</title>
        <authorList>
            <person name="Li C."/>
        </authorList>
    </citation>
    <scope>NUCLEOTIDE SEQUENCE [LARGE SCALE GENOMIC DNA]</scope>
    <source>
        <tissue evidence="7">Flower</tissue>
    </source>
</reference>
<feature type="compositionally biased region" description="Polar residues" evidence="5">
    <location>
        <begin position="396"/>
        <end position="407"/>
    </location>
</feature>
<feature type="compositionally biased region" description="Polar residues" evidence="5">
    <location>
        <begin position="884"/>
        <end position="910"/>
    </location>
</feature>
<dbReference type="Pfam" id="PF00076">
    <property type="entry name" value="RRM_1"/>
    <property type="match status" value="3"/>
</dbReference>
<feature type="compositionally biased region" description="Low complexity" evidence="5">
    <location>
        <begin position="754"/>
        <end position="765"/>
    </location>
</feature>
<organism evidence="7 8">
    <name type="scientific">Canna indica</name>
    <name type="common">Indian-shot</name>
    <dbReference type="NCBI Taxonomy" id="4628"/>
    <lineage>
        <taxon>Eukaryota</taxon>
        <taxon>Viridiplantae</taxon>
        <taxon>Streptophyta</taxon>
        <taxon>Embryophyta</taxon>
        <taxon>Tracheophyta</taxon>
        <taxon>Spermatophyta</taxon>
        <taxon>Magnoliopsida</taxon>
        <taxon>Liliopsida</taxon>
        <taxon>Zingiberales</taxon>
        <taxon>Cannaceae</taxon>
        <taxon>Canna</taxon>
    </lineage>
</organism>
<dbReference type="InterPro" id="IPR012677">
    <property type="entry name" value="Nucleotide-bd_a/b_plait_sf"/>
</dbReference>
<feature type="compositionally biased region" description="Basic and acidic residues" evidence="5">
    <location>
        <begin position="12"/>
        <end position="24"/>
    </location>
</feature>
<evidence type="ECO:0000256" key="3">
    <source>
        <dbReference type="ARBA" id="ARBA00023242"/>
    </source>
</evidence>
<accession>A0AAQ3KT81</accession>
<sequence length="993" mass="109335">MPLSKFAGGPSDHNRRPPLSKEPETDGSPSSTLWVGHLSADTSDADVMAAFGKHGALDCTTMHGSRSYAFVYFRLVDEAKAAKNALNGSAIRGSAIRIEFARPPKAAKQIWIGGFNSSITKQQLEDEFSKFGKIEDYKFFRDRNSAIIEYWKLEDAIAAHKNMNGKCLAGEQLRVDFLRMIPRDLPDRYASKNTYRTLEPLERSAPLDDSRNFHSSSFLGPKRDAFYGGLKDGYPSNILWIGYPPSVQIDEQMLHNAMILFGEIEKIRCFPSRHYSFVEFRSIDEARRAKEGLQGRLFNDPRIQILFSSSDFVPIKDNATPFIGITSHRPETFLDDSPFGPSDLLGPGRPMAPNNLPGSLNRNVSGANMFARPFGQQGIEAHHTGFDFHDFGGGPQNLSGTDSSKTTPPIWGRHSPSAPGILPLPPAKLHAARHVPDGWDEFDMKDAKRLRVDASPSNDGFLRARRADGGNIEERPFPFSPPYRGDSSRNQHGLRSSDKDYSWRGVIAKGGAHVCYARCVAIGKGIDSPLPDIINCSARTGLDMLTEHYAEAIGFEIVFFLPDSEEDFASYTDFLRYLGLRNRAGVAKLEDGTTLFLVPPSDFLTKVLNVNGPERLYGVVLKLPQHSTSTIQKQPQLAILPTLPHHPGQQEASNLQKNYNFISQPEDQGLRVDYNQSLQEEPAHHIPSENIMLPHSDERRPAQPSALEQESNAAVAAAASHLKVSLTPDLIATLASLIPKNTQQSTAAGVHLPSSSTGRPSSSQVSVTHDASVTFQASRQEYQPTMEHQGFPPFGQELSNQTVQTPTVSQFPSYSNIPSGTDQLLQPSVGGMQIQNPALNMSQSPAVLTRQPTSYSVPQGGQYPHQSNQIYQFQAPITSQDNYGNIQTSNASDGFSSAFQQQQRLGSSTHDFIGNMPQPQPTMSLPIDRRNVELPTQGQQLQNALSSSGQETSSDADKNQRYQSTLQFAANLLLQIQQQQQASAQTHGSGNQQ</sequence>
<feature type="region of interest" description="Disordered" evidence="5">
    <location>
        <begin position="684"/>
        <end position="711"/>
    </location>
</feature>
<evidence type="ECO:0000256" key="1">
    <source>
        <dbReference type="ARBA" id="ARBA00004123"/>
    </source>
</evidence>
<feature type="region of interest" description="Disordered" evidence="5">
    <location>
        <begin position="884"/>
        <end position="963"/>
    </location>
</feature>
<feature type="domain" description="RRM" evidence="6">
    <location>
        <begin position="108"/>
        <end position="180"/>
    </location>
</feature>
<keyword evidence="2 4" id="KW-0694">RNA-binding</keyword>
<feature type="domain" description="RRM" evidence="6">
    <location>
        <begin position="31"/>
        <end position="103"/>
    </location>
</feature>
<evidence type="ECO:0000313" key="8">
    <source>
        <dbReference type="Proteomes" id="UP001327560"/>
    </source>
</evidence>
<dbReference type="SUPFAM" id="SSF54928">
    <property type="entry name" value="RNA-binding domain, RBD"/>
    <property type="match status" value="2"/>
</dbReference>